<sequence length="75" mass="8324">MPPIVDYRAHIAHPFLQHLVALLSIYELGPLSSPIPRYDGPSDWQTDSILRSLGAMARRMYTAEEALASIKASES</sequence>
<dbReference type="STRING" id="1314785.A0A165DVL6"/>
<organism evidence="1 2">
    <name type="scientific">Laetiporus sulphureus 93-53</name>
    <dbReference type="NCBI Taxonomy" id="1314785"/>
    <lineage>
        <taxon>Eukaryota</taxon>
        <taxon>Fungi</taxon>
        <taxon>Dikarya</taxon>
        <taxon>Basidiomycota</taxon>
        <taxon>Agaricomycotina</taxon>
        <taxon>Agaricomycetes</taxon>
        <taxon>Polyporales</taxon>
        <taxon>Laetiporus</taxon>
    </lineage>
</organism>
<dbReference type="InParanoid" id="A0A165DVL6"/>
<dbReference type="OrthoDB" id="3133167at2759"/>
<protein>
    <submittedName>
        <fullName evidence="1">Uncharacterized protein</fullName>
    </submittedName>
</protein>
<dbReference type="RefSeq" id="XP_040763459.1">
    <property type="nucleotide sequence ID" value="XM_040904526.1"/>
</dbReference>
<evidence type="ECO:0000313" key="2">
    <source>
        <dbReference type="Proteomes" id="UP000076871"/>
    </source>
</evidence>
<dbReference type="AlphaFoldDB" id="A0A165DVL6"/>
<reference evidence="1 2" key="1">
    <citation type="journal article" date="2016" name="Mol. Biol. Evol.">
        <title>Comparative Genomics of Early-Diverging Mushroom-Forming Fungi Provides Insights into the Origins of Lignocellulose Decay Capabilities.</title>
        <authorList>
            <person name="Nagy L.G."/>
            <person name="Riley R."/>
            <person name="Tritt A."/>
            <person name="Adam C."/>
            <person name="Daum C."/>
            <person name="Floudas D."/>
            <person name="Sun H."/>
            <person name="Yadav J.S."/>
            <person name="Pangilinan J."/>
            <person name="Larsson K.H."/>
            <person name="Matsuura K."/>
            <person name="Barry K."/>
            <person name="Labutti K."/>
            <person name="Kuo R."/>
            <person name="Ohm R.A."/>
            <person name="Bhattacharya S.S."/>
            <person name="Shirouzu T."/>
            <person name="Yoshinaga Y."/>
            <person name="Martin F.M."/>
            <person name="Grigoriev I.V."/>
            <person name="Hibbett D.S."/>
        </authorList>
    </citation>
    <scope>NUCLEOTIDE SEQUENCE [LARGE SCALE GENOMIC DNA]</scope>
    <source>
        <strain evidence="1 2">93-53</strain>
    </source>
</reference>
<evidence type="ECO:0000313" key="1">
    <source>
        <dbReference type="EMBL" id="KZT05719.1"/>
    </source>
</evidence>
<name>A0A165DVL6_9APHY</name>
<proteinExistence type="predicted"/>
<keyword evidence="2" id="KW-1185">Reference proteome</keyword>
<dbReference type="EMBL" id="KV427628">
    <property type="protein sequence ID" value="KZT05719.1"/>
    <property type="molecule type" value="Genomic_DNA"/>
</dbReference>
<gene>
    <name evidence="1" type="ORF">LAESUDRAFT_655019</name>
</gene>
<dbReference type="Proteomes" id="UP000076871">
    <property type="component" value="Unassembled WGS sequence"/>
</dbReference>
<feature type="non-terminal residue" evidence="1">
    <location>
        <position position="75"/>
    </location>
</feature>
<accession>A0A165DVL6</accession>
<dbReference type="GeneID" id="63821556"/>